<feature type="domain" description="Pvc16 N-terminal" evidence="1">
    <location>
        <begin position="18"/>
        <end position="178"/>
    </location>
</feature>
<keyword evidence="3" id="KW-1185">Reference proteome</keyword>
<evidence type="ECO:0000313" key="2">
    <source>
        <dbReference type="EMBL" id="NMQ26634.1"/>
    </source>
</evidence>
<name>A0ABX1TU38_9PROT</name>
<gene>
    <name evidence="2" type="ORF">E4Q23_01980</name>
</gene>
<organism evidence="2 3">
    <name type="scientific">Candidatus Accumulibacter phosphatis</name>
    <dbReference type="NCBI Taxonomy" id="327160"/>
    <lineage>
        <taxon>Bacteria</taxon>
        <taxon>Pseudomonadati</taxon>
        <taxon>Pseudomonadota</taxon>
        <taxon>Betaproteobacteria</taxon>
        <taxon>Candidatus Accumulibacter</taxon>
    </lineage>
</organism>
<protein>
    <submittedName>
        <fullName evidence="2">DUF4255 domain-containing protein</fullName>
    </submittedName>
</protein>
<dbReference type="RefSeq" id="WP_169065085.1">
    <property type="nucleotide sequence ID" value="NZ_SPMY01000006.1"/>
</dbReference>
<accession>A0ABX1TU38</accession>
<dbReference type="Pfam" id="PF14065">
    <property type="entry name" value="Pvc16_N"/>
    <property type="match status" value="1"/>
</dbReference>
<dbReference type="InterPro" id="IPR025351">
    <property type="entry name" value="Pvc16_N"/>
</dbReference>
<dbReference type="Proteomes" id="UP000749010">
    <property type="component" value="Unassembled WGS sequence"/>
</dbReference>
<comment type="caution">
    <text evidence="2">The sequence shown here is derived from an EMBL/GenBank/DDBJ whole genome shotgun (WGS) entry which is preliminary data.</text>
</comment>
<proteinExistence type="predicted"/>
<evidence type="ECO:0000313" key="3">
    <source>
        <dbReference type="Proteomes" id="UP000749010"/>
    </source>
</evidence>
<reference evidence="2 3" key="1">
    <citation type="submission" date="2019-03" db="EMBL/GenBank/DDBJ databases">
        <title>Metabolic reconstructions from genomes of highly enriched 'Candidatus Accumulibacter' and 'Candidatus Competibacter' bioreactor populations.</title>
        <authorList>
            <person name="Annavajhala M.K."/>
            <person name="Welles L."/>
            <person name="Abbas B."/>
            <person name="Sorokin D."/>
            <person name="Park H."/>
            <person name="Van Loosdrecht M."/>
            <person name="Chandran K."/>
        </authorList>
    </citation>
    <scope>NUCLEOTIDE SEQUENCE [LARGE SCALE GENOMIC DNA]</scope>
    <source>
        <strain evidence="2 3">SBR_S</strain>
    </source>
</reference>
<dbReference type="EMBL" id="SPMY01000006">
    <property type="protein sequence ID" value="NMQ26634.1"/>
    <property type="molecule type" value="Genomic_DNA"/>
</dbReference>
<sequence>MAEQIGTIISSAGKTMIDLLKSQAGFADGDIVMKSPVDAATSAKVALFLFQVQQNSYLRNAEQQEVGVDGLRPPPLPLDLFYLVTALSQDPDTALGHLESVMRVFYDHPVLKPPLLPPTMVDAGNEAVRITPHPFSLEDMNRLWAMFPNKAFSLSVTYVVSPVQVPSSRIAPISRVVEKTIRVGSR</sequence>
<evidence type="ECO:0000259" key="1">
    <source>
        <dbReference type="Pfam" id="PF14065"/>
    </source>
</evidence>